<keyword evidence="5 10" id="KW-0479">Metal-binding</keyword>
<keyword evidence="4 10" id="KW-0808">Transferase</keyword>
<comment type="catalytic activity">
    <reaction evidence="10">
        <text>D-glyceraldehyde 3-phosphate + pyruvate + H(+) = 1-deoxy-D-xylulose 5-phosphate + CO2</text>
        <dbReference type="Rhea" id="RHEA:12605"/>
        <dbReference type="ChEBI" id="CHEBI:15361"/>
        <dbReference type="ChEBI" id="CHEBI:15378"/>
        <dbReference type="ChEBI" id="CHEBI:16526"/>
        <dbReference type="ChEBI" id="CHEBI:57792"/>
        <dbReference type="ChEBI" id="CHEBI:59776"/>
        <dbReference type="EC" id="2.2.1.7"/>
    </reaction>
</comment>
<evidence type="ECO:0000313" key="13">
    <source>
        <dbReference type="EMBL" id="MCX2965495.1"/>
    </source>
</evidence>
<evidence type="ECO:0000256" key="8">
    <source>
        <dbReference type="ARBA" id="ARBA00023052"/>
    </source>
</evidence>
<keyword evidence="6 10" id="KW-0460">Magnesium</keyword>
<evidence type="ECO:0000256" key="10">
    <source>
        <dbReference type="HAMAP-Rule" id="MF_00315"/>
    </source>
</evidence>
<accession>A0A9X3D5X5</accession>
<feature type="binding site" evidence="10">
    <location>
        <position position="146"/>
    </location>
    <ligand>
        <name>Mg(2+)</name>
        <dbReference type="ChEBI" id="CHEBI:18420"/>
    </ligand>
</feature>
<sequence>MGVLEKIGSPTDLQALSPEDMTTLAAEIRAFLIDKVSATGGHLGPNLGVVELTLALHRVFESPRDPVIFDTGHQSYVHKIVTGRQDGFDGLRQQGGLTGYQERAESEHDWVESSHASAALSYADGLSKSFELTGSADRTVVAVVGDGALTGGMCWEALNNIAGGDRPVVIVVNDNGRSYAPTIGGLARHLSGLRLQPAYERFLDESRRAVKQLPMVGEPAYAVLHGMKSGLKDLLSPQAMFTDLGIKYVGPVDGHDIAALESAFGQAKAFGAPVIVHTVTRKGMGYAPAENHEADQMHSTGIIDPRTGRATSVSPQDWTSVFSAALIEAGSRRDDIVAITAAMPGPTGLTPFGEKFPDRMFDVGIAEQHAMTSAAGLALGGLHPVVAIYSTFLNRAFDQLLMDVALLKLPVTLVLDRSGITGPDGPSHHGMWDLSLMSLVPGLRVAAPRDAVRLREEFAEALAVSDCPTAVRFSKGAVPEDIRAVERLEDGVDVLHRVAPGVGAAAGDVLIVAVGAFCGLAVDTAQRLGRQGIDATVVDPRWVLPVPGSIADLARRHRLVVTLEDSGVRGGVGSAVSDALSDAGVAVPVHHRGIPQRFVEHASRGQLLSGFGLTAQDLARTITATVAEMHSARDSADSELDESELSGSELSQSDVSAAPEAEG</sequence>
<dbReference type="PROSITE" id="PS00802">
    <property type="entry name" value="TRANSKETOLASE_2"/>
    <property type="match status" value="1"/>
</dbReference>
<feature type="domain" description="Transketolase-like pyrimidine-binding" evidence="12">
    <location>
        <begin position="316"/>
        <end position="480"/>
    </location>
</feature>
<dbReference type="GO" id="GO:0000287">
    <property type="term" value="F:magnesium ion binding"/>
    <property type="evidence" value="ECO:0007669"/>
    <property type="project" value="UniProtKB-UniRule"/>
</dbReference>
<feature type="compositionally biased region" description="Low complexity" evidence="11">
    <location>
        <begin position="645"/>
        <end position="654"/>
    </location>
</feature>
<dbReference type="Gene3D" id="3.40.50.920">
    <property type="match status" value="1"/>
</dbReference>
<reference evidence="13" key="1">
    <citation type="submission" date="2022-10" db="EMBL/GenBank/DDBJ databases">
        <title>WGS of marine actinomycetes from Thailand.</title>
        <authorList>
            <person name="Thawai C."/>
        </authorList>
    </citation>
    <scope>NUCLEOTIDE SEQUENCE</scope>
    <source>
        <strain evidence="13">SW21</strain>
    </source>
</reference>
<dbReference type="GO" id="GO:0016114">
    <property type="term" value="P:terpenoid biosynthetic process"/>
    <property type="evidence" value="ECO:0007669"/>
    <property type="project" value="UniProtKB-UniRule"/>
</dbReference>
<keyword evidence="8 10" id="KW-0786">Thiamine pyrophosphate</keyword>
<dbReference type="GO" id="GO:0005829">
    <property type="term" value="C:cytosol"/>
    <property type="evidence" value="ECO:0007669"/>
    <property type="project" value="TreeGrafter"/>
</dbReference>
<evidence type="ECO:0000259" key="12">
    <source>
        <dbReference type="SMART" id="SM00861"/>
    </source>
</evidence>
<evidence type="ECO:0000256" key="9">
    <source>
        <dbReference type="ARBA" id="ARBA00023229"/>
    </source>
</evidence>
<comment type="similarity">
    <text evidence="2 10">Belongs to the transketolase family. DXPS subfamily.</text>
</comment>
<dbReference type="RefSeq" id="WP_266062615.1">
    <property type="nucleotide sequence ID" value="NZ_JAPKFM010000016.1"/>
</dbReference>
<dbReference type="NCBIfam" id="NF003933">
    <property type="entry name" value="PRK05444.2-2"/>
    <property type="match status" value="1"/>
</dbReference>
<dbReference type="InterPro" id="IPR029061">
    <property type="entry name" value="THDP-binding"/>
</dbReference>
<dbReference type="Proteomes" id="UP001143347">
    <property type="component" value="Unassembled WGS sequence"/>
</dbReference>
<keyword evidence="14" id="KW-1185">Reference proteome</keyword>
<dbReference type="Pfam" id="PF02779">
    <property type="entry name" value="Transket_pyr"/>
    <property type="match status" value="1"/>
</dbReference>
<dbReference type="GO" id="GO:0008661">
    <property type="term" value="F:1-deoxy-D-xylulose-5-phosphate synthase activity"/>
    <property type="evidence" value="ECO:0007669"/>
    <property type="project" value="UniProtKB-UniRule"/>
</dbReference>
<evidence type="ECO:0000256" key="3">
    <source>
        <dbReference type="ARBA" id="ARBA00011738"/>
    </source>
</evidence>
<dbReference type="NCBIfam" id="TIGR00204">
    <property type="entry name" value="dxs"/>
    <property type="match status" value="1"/>
</dbReference>
<keyword evidence="9 10" id="KW-0414">Isoprene biosynthesis</keyword>
<evidence type="ECO:0000256" key="11">
    <source>
        <dbReference type="SAM" id="MobiDB-lite"/>
    </source>
</evidence>
<dbReference type="HAMAP" id="MF_00315">
    <property type="entry name" value="DXP_synth"/>
    <property type="match status" value="1"/>
</dbReference>
<evidence type="ECO:0000256" key="1">
    <source>
        <dbReference type="ARBA" id="ARBA00004980"/>
    </source>
</evidence>
<comment type="pathway">
    <text evidence="1 10">Metabolic intermediate biosynthesis; 1-deoxy-D-xylulose 5-phosphate biosynthesis; 1-deoxy-D-xylulose 5-phosphate from D-glyceraldehyde 3-phosphate and pyruvate: step 1/1.</text>
</comment>
<dbReference type="PROSITE" id="PS00801">
    <property type="entry name" value="TRANSKETOLASE_1"/>
    <property type="match status" value="1"/>
</dbReference>
<feature type="binding site" evidence="10">
    <location>
        <position position="175"/>
    </location>
    <ligand>
        <name>Mg(2+)</name>
        <dbReference type="ChEBI" id="CHEBI:18420"/>
    </ligand>
</feature>
<dbReference type="Pfam" id="PF13292">
    <property type="entry name" value="DXP_synthase_N"/>
    <property type="match status" value="1"/>
</dbReference>
<dbReference type="InterPro" id="IPR005477">
    <property type="entry name" value="Dxylulose-5-P_synthase"/>
</dbReference>
<dbReference type="CDD" id="cd02007">
    <property type="entry name" value="TPP_DXS"/>
    <property type="match status" value="1"/>
</dbReference>
<organism evidence="13 14">
    <name type="scientific">Gordonia aquimaris</name>
    <dbReference type="NCBI Taxonomy" id="2984863"/>
    <lineage>
        <taxon>Bacteria</taxon>
        <taxon>Bacillati</taxon>
        <taxon>Actinomycetota</taxon>
        <taxon>Actinomycetes</taxon>
        <taxon>Mycobacteriales</taxon>
        <taxon>Gordoniaceae</taxon>
        <taxon>Gordonia</taxon>
    </lineage>
</organism>
<comment type="cofactor">
    <cofactor evidence="10">
        <name>Mg(2+)</name>
        <dbReference type="ChEBI" id="CHEBI:18420"/>
    </cofactor>
    <text evidence="10">Binds 1 Mg(2+) ion per subunit.</text>
</comment>
<comment type="cofactor">
    <cofactor evidence="10">
        <name>thiamine diphosphate</name>
        <dbReference type="ChEBI" id="CHEBI:58937"/>
    </cofactor>
    <text evidence="10">Binds 1 thiamine pyrophosphate per subunit.</text>
</comment>
<evidence type="ECO:0000256" key="4">
    <source>
        <dbReference type="ARBA" id="ARBA00022679"/>
    </source>
</evidence>
<dbReference type="InterPro" id="IPR005475">
    <property type="entry name" value="Transketolase-like_Pyr-bd"/>
</dbReference>
<comment type="caution">
    <text evidence="13">The sequence shown here is derived from an EMBL/GenBank/DDBJ whole genome shotgun (WGS) entry which is preliminary data.</text>
</comment>
<dbReference type="PANTHER" id="PTHR43322:SF5">
    <property type="entry name" value="1-DEOXY-D-XYLULOSE-5-PHOSPHATE SYNTHASE, CHLOROPLASTIC"/>
    <property type="match status" value="1"/>
</dbReference>
<dbReference type="Gene3D" id="3.40.50.970">
    <property type="match status" value="2"/>
</dbReference>
<dbReference type="InterPro" id="IPR020826">
    <property type="entry name" value="Transketolase_BS"/>
</dbReference>
<feature type="binding site" evidence="10">
    <location>
        <begin position="147"/>
        <end position="148"/>
    </location>
    <ligand>
        <name>thiamine diphosphate</name>
        <dbReference type="ChEBI" id="CHEBI:58937"/>
    </ligand>
</feature>
<dbReference type="SUPFAM" id="SSF52922">
    <property type="entry name" value="TK C-terminal domain-like"/>
    <property type="match status" value="1"/>
</dbReference>
<gene>
    <name evidence="10 13" type="primary">dxs</name>
    <name evidence="13" type="ORF">OSB52_15470</name>
</gene>
<evidence type="ECO:0000256" key="7">
    <source>
        <dbReference type="ARBA" id="ARBA00022977"/>
    </source>
</evidence>
<proteinExistence type="inferred from homology"/>
<dbReference type="Pfam" id="PF02780">
    <property type="entry name" value="Transketolase_C"/>
    <property type="match status" value="1"/>
</dbReference>
<feature type="binding site" evidence="10">
    <location>
        <position position="73"/>
    </location>
    <ligand>
        <name>thiamine diphosphate</name>
        <dbReference type="ChEBI" id="CHEBI:58937"/>
    </ligand>
</feature>
<evidence type="ECO:0000313" key="14">
    <source>
        <dbReference type="Proteomes" id="UP001143347"/>
    </source>
</evidence>
<protein>
    <recommendedName>
        <fullName evidence="10">1-deoxy-D-xylulose-5-phosphate synthase</fullName>
        <ecNumber evidence="10">2.2.1.7</ecNumber>
    </recommendedName>
    <alternativeName>
        <fullName evidence="10">1-deoxyxylulose-5-phosphate synthase</fullName>
        <shortName evidence="10">DXP synthase</shortName>
        <shortName evidence="10">DXPS</shortName>
    </alternativeName>
</protein>
<dbReference type="GO" id="GO:0030976">
    <property type="term" value="F:thiamine pyrophosphate binding"/>
    <property type="evidence" value="ECO:0007669"/>
    <property type="project" value="UniProtKB-UniRule"/>
</dbReference>
<feature type="binding site" evidence="10">
    <location>
        <position position="286"/>
    </location>
    <ligand>
        <name>thiamine diphosphate</name>
        <dbReference type="ChEBI" id="CHEBI:58937"/>
    </ligand>
</feature>
<dbReference type="CDD" id="cd07033">
    <property type="entry name" value="TPP_PYR_DXS_TK_like"/>
    <property type="match status" value="1"/>
</dbReference>
<feature type="binding site" evidence="10">
    <location>
        <begin position="114"/>
        <end position="116"/>
    </location>
    <ligand>
        <name>thiamine diphosphate</name>
        <dbReference type="ChEBI" id="CHEBI:58937"/>
    </ligand>
</feature>
<feature type="binding site" evidence="10">
    <location>
        <position position="175"/>
    </location>
    <ligand>
        <name>thiamine diphosphate</name>
        <dbReference type="ChEBI" id="CHEBI:58937"/>
    </ligand>
</feature>
<comment type="function">
    <text evidence="10">Catalyzes the acyloin condensation reaction between C atoms 2 and 3 of pyruvate and glyceraldehyde 3-phosphate to yield 1-deoxy-D-xylulose-5-phosphate (DXP).</text>
</comment>
<dbReference type="SUPFAM" id="SSF52518">
    <property type="entry name" value="Thiamin diphosphate-binding fold (THDP-binding)"/>
    <property type="match status" value="2"/>
</dbReference>
<dbReference type="InterPro" id="IPR009014">
    <property type="entry name" value="Transketo_C/PFOR_II"/>
</dbReference>
<comment type="subunit">
    <text evidence="3 10">Homodimer.</text>
</comment>
<dbReference type="EMBL" id="JAPKFM010000016">
    <property type="protein sequence ID" value="MCX2965495.1"/>
    <property type="molecule type" value="Genomic_DNA"/>
</dbReference>
<feature type="region of interest" description="Disordered" evidence="11">
    <location>
        <begin position="630"/>
        <end position="663"/>
    </location>
</feature>
<dbReference type="SMART" id="SM00861">
    <property type="entry name" value="Transket_pyr"/>
    <property type="match status" value="1"/>
</dbReference>
<dbReference type="EC" id="2.2.1.7" evidence="10"/>
<name>A0A9X3D5X5_9ACTN</name>
<dbReference type="FunFam" id="3.40.50.970:FF:000005">
    <property type="entry name" value="1-deoxy-D-xylulose-5-phosphate synthase"/>
    <property type="match status" value="1"/>
</dbReference>
<evidence type="ECO:0000256" key="2">
    <source>
        <dbReference type="ARBA" id="ARBA00011081"/>
    </source>
</evidence>
<evidence type="ECO:0000256" key="6">
    <source>
        <dbReference type="ARBA" id="ARBA00022842"/>
    </source>
</evidence>
<dbReference type="GO" id="GO:0009228">
    <property type="term" value="P:thiamine biosynthetic process"/>
    <property type="evidence" value="ECO:0007669"/>
    <property type="project" value="UniProtKB-UniRule"/>
</dbReference>
<dbReference type="GO" id="GO:0019288">
    <property type="term" value="P:isopentenyl diphosphate biosynthetic process, methylerythritol 4-phosphate pathway"/>
    <property type="evidence" value="ECO:0007669"/>
    <property type="project" value="TreeGrafter"/>
</dbReference>
<feature type="binding site" evidence="10">
    <location>
        <position position="367"/>
    </location>
    <ligand>
        <name>thiamine diphosphate</name>
        <dbReference type="ChEBI" id="CHEBI:58937"/>
    </ligand>
</feature>
<dbReference type="InterPro" id="IPR049557">
    <property type="entry name" value="Transketolase_CS"/>
</dbReference>
<dbReference type="PANTHER" id="PTHR43322">
    <property type="entry name" value="1-D-DEOXYXYLULOSE 5-PHOSPHATE SYNTHASE-RELATED"/>
    <property type="match status" value="1"/>
</dbReference>
<keyword evidence="7 10" id="KW-0784">Thiamine biosynthesis</keyword>
<dbReference type="AlphaFoldDB" id="A0A9X3D5X5"/>
<evidence type="ECO:0000256" key="5">
    <source>
        <dbReference type="ARBA" id="ARBA00022723"/>
    </source>
</evidence>
<dbReference type="InterPro" id="IPR033248">
    <property type="entry name" value="Transketolase_C"/>
</dbReference>